<comment type="caution">
    <text evidence="2">The sequence shown here is derived from an EMBL/GenBank/DDBJ whole genome shotgun (WGS) entry which is preliminary data.</text>
</comment>
<dbReference type="Proteomes" id="UP000177082">
    <property type="component" value="Unassembled WGS sequence"/>
</dbReference>
<keyword evidence="1" id="KW-1133">Transmembrane helix</keyword>
<gene>
    <name evidence="2" type="ORF">A2961_00820</name>
</gene>
<name>A0A1F8BMF1_9BACT</name>
<protein>
    <recommendedName>
        <fullName evidence="4">LysM domain-containing protein</fullName>
    </recommendedName>
</protein>
<dbReference type="AlphaFoldDB" id="A0A1F8BMF1"/>
<sequence length="327" mass="34323">MEGVAQKYQTAPFALTALNRNNGNTSFPMSGSLEAGSVIRVPCISLARTPSPIPQPKSTRIGRVTPYVGPSGACGTGSELPLWSTSRDDFAFALIWAGSSCSVFEVIDARQYGGVTFYRVGSYVVRSSDGWAPSDGPAYTVTVPQGYGSWESYLDQMGNRVYMKPGYEAQLSSAVVIGAGTVLPRVAAAVATVIGVVATVAGGFLVIMVGVSVLQAAAYPSARVYARPIARPVATAMPYSPPPPDTTQCRAACTIARASGFRRYGSLARFLGVTTFTINVTPGLVSVVDSATLDMCGAVLNTPTCRAAGYNASYSIESQDWVFTCPQ</sequence>
<proteinExistence type="predicted"/>
<evidence type="ECO:0000256" key="1">
    <source>
        <dbReference type="SAM" id="Phobius"/>
    </source>
</evidence>
<evidence type="ECO:0000313" key="3">
    <source>
        <dbReference type="Proteomes" id="UP000177082"/>
    </source>
</evidence>
<keyword evidence="1" id="KW-0472">Membrane</keyword>
<organism evidence="2 3">
    <name type="scientific">Candidatus Woesebacteria bacterium RIFCSPLOWO2_01_FULL_39_21</name>
    <dbReference type="NCBI Taxonomy" id="1802519"/>
    <lineage>
        <taxon>Bacteria</taxon>
        <taxon>Candidatus Woeseibacteriota</taxon>
    </lineage>
</organism>
<dbReference type="STRING" id="1802519.A2961_00820"/>
<feature type="transmembrane region" description="Helical" evidence="1">
    <location>
        <begin position="186"/>
        <end position="214"/>
    </location>
</feature>
<evidence type="ECO:0000313" key="2">
    <source>
        <dbReference type="EMBL" id="OGM65223.1"/>
    </source>
</evidence>
<keyword evidence="1" id="KW-0812">Transmembrane</keyword>
<accession>A0A1F8BMF1</accession>
<evidence type="ECO:0008006" key="4">
    <source>
        <dbReference type="Google" id="ProtNLM"/>
    </source>
</evidence>
<dbReference type="EMBL" id="MGHF01000002">
    <property type="protein sequence ID" value="OGM65223.1"/>
    <property type="molecule type" value="Genomic_DNA"/>
</dbReference>
<reference evidence="2 3" key="1">
    <citation type="journal article" date="2016" name="Nat. Commun.">
        <title>Thousands of microbial genomes shed light on interconnected biogeochemical processes in an aquifer system.</title>
        <authorList>
            <person name="Anantharaman K."/>
            <person name="Brown C.T."/>
            <person name="Hug L.A."/>
            <person name="Sharon I."/>
            <person name="Castelle C.J."/>
            <person name="Probst A.J."/>
            <person name="Thomas B.C."/>
            <person name="Singh A."/>
            <person name="Wilkins M.J."/>
            <person name="Karaoz U."/>
            <person name="Brodie E.L."/>
            <person name="Williams K.H."/>
            <person name="Hubbard S.S."/>
            <person name="Banfield J.F."/>
        </authorList>
    </citation>
    <scope>NUCLEOTIDE SEQUENCE [LARGE SCALE GENOMIC DNA]</scope>
</reference>